<keyword evidence="1" id="KW-0812">Transmembrane</keyword>
<accession>A0ABV6R6Q6</accession>
<dbReference type="Proteomes" id="UP001589793">
    <property type="component" value="Unassembled WGS sequence"/>
</dbReference>
<evidence type="ECO:0000256" key="1">
    <source>
        <dbReference type="SAM" id="Phobius"/>
    </source>
</evidence>
<feature type="transmembrane region" description="Helical" evidence="1">
    <location>
        <begin position="35"/>
        <end position="55"/>
    </location>
</feature>
<keyword evidence="1" id="KW-0472">Membrane</keyword>
<evidence type="ECO:0000313" key="3">
    <source>
        <dbReference type="Proteomes" id="UP001589793"/>
    </source>
</evidence>
<comment type="caution">
    <text evidence="2">The sequence shown here is derived from an EMBL/GenBank/DDBJ whole genome shotgun (WGS) entry which is preliminary data.</text>
</comment>
<name>A0ABV6R6Q6_9MICO</name>
<sequence>MIDMAARALLALGCFVGVGAALMLLGTAGGTPERLVSWIALVLGLAAIVASATVLRIRIVRRLRESDPSDPDDEDVIHTKEES</sequence>
<keyword evidence="1" id="KW-1133">Transmembrane helix</keyword>
<organism evidence="2 3">
    <name type="scientific">Brachybacterium hainanense</name>
    <dbReference type="NCBI Taxonomy" id="1541174"/>
    <lineage>
        <taxon>Bacteria</taxon>
        <taxon>Bacillati</taxon>
        <taxon>Actinomycetota</taxon>
        <taxon>Actinomycetes</taxon>
        <taxon>Micrococcales</taxon>
        <taxon>Dermabacteraceae</taxon>
        <taxon>Brachybacterium</taxon>
    </lineage>
</organism>
<dbReference type="EMBL" id="JBHLSV010000002">
    <property type="protein sequence ID" value="MFC0672667.1"/>
    <property type="molecule type" value="Genomic_DNA"/>
</dbReference>
<reference evidence="2 3" key="1">
    <citation type="submission" date="2024-09" db="EMBL/GenBank/DDBJ databases">
        <authorList>
            <person name="Sun Q."/>
            <person name="Mori K."/>
        </authorList>
    </citation>
    <scope>NUCLEOTIDE SEQUENCE [LARGE SCALE GENOMIC DNA]</scope>
    <source>
        <strain evidence="2 3">CICC 10874</strain>
    </source>
</reference>
<evidence type="ECO:0000313" key="2">
    <source>
        <dbReference type="EMBL" id="MFC0672667.1"/>
    </source>
</evidence>
<keyword evidence="3" id="KW-1185">Reference proteome</keyword>
<gene>
    <name evidence="2" type="ORF">ACFFF6_01720</name>
</gene>
<proteinExistence type="predicted"/>
<feature type="transmembrane region" description="Helical" evidence="1">
    <location>
        <begin position="9"/>
        <end position="29"/>
    </location>
</feature>
<dbReference type="RefSeq" id="WP_376977636.1">
    <property type="nucleotide sequence ID" value="NZ_JBHLSV010000002.1"/>
</dbReference>
<protein>
    <submittedName>
        <fullName evidence="2">Uncharacterized protein</fullName>
    </submittedName>
</protein>